<dbReference type="InterPro" id="IPR004333">
    <property type="entry name" value="SBP_dom"/>
</dbReference>
<dbReference type="EMBL" id="BKCJ010118964">
    <property type="protein sequence ID" value="GEX61399.1"/>
    <property type="molecule type" value="Genomic_DNA"/>
</dbReference>
<accession>A0A699H616</accession>
<gene>
    <name evidence="4" type="ORF">Tci_333374</name>
</gene>
<dbReference type="GO" id="GO:0003677">
    <property type="term" value="F:DNA binding"/>
    <property type="evidence" value="ECO:0007669"/>
    <property type="project" value="InterPro"/>
</dbReference>
<sequence>MGFKEVLRLFLVGDIFKSVSTIVRSGTAGESSVAGTAGIVTVVSLFHSLEEFDEGKRSFRKYFYRHNRRRRKPQPDTSLAASVFSGHQAWRRALWRTWNRMSWSRQPLENGDSKKLDRRAGGGYHPKRGDYFNGDAAKGEGPKRMFERHSGTGYGNEFKREGAGHGN</sequence>
<name>A0A699H616_TANCI</name>
<proteinExistence type="predicted"/>
<evidence type="ECO:0000259" key="3">
    <source>
        <dbReference type="PROSITE" id="PS51141"/>
    </source>
</evidence>
<evidence type="ECO:0000256" key="2">
    <source>
        <dbReference type="SAM" id="MobiDB-lite"/>
    </source>
</evidence>
<feature type="compositionally biased region" description="Basic and acidic residues" evidence="2">
    <location>
        <begin position="111"/>
        <end position="120"/>
    </location>
</feature>
<dbReference type="GO" id="GO:0005634">
    <property type="term" value="C:nucleus"/>
    <property type="evidence" value="ECO:0007669"/>
    <property type="project" value="InterPro"/>
</dbReference>
<comment type="caution">
    <text evidence="4">The sequence shown here is derived from an EMBL/GenBank/DDBJ whole genome shotgun (WGS) entry which is preliminary data.</text>
</comment>
<evidence type="ECO:0000256" key="1">
    <source>
        <dbReference type="PROSITE-ProRule" id="PRU00470"/>
    </source>
</evidence>
<feature type="domain" description="SBP-type" evidence="3">
    <location>
        <begin position="1"/>
        <end position="73"/>
    </location>
</feature>
<keyword evidence="1" id="KW-0479">Metal-binding</keyword>
<feature type="region of interest" description="Disordered" evidence="2">
    <location>
        <begin position="106"/>
        <end position="167"/>
    </location>
</feature>
<dbReference type="PROSITE" id="PS51141">
    <property type="entry name" value="ZF_SBP"/>
    <property type="match status" value="1"/>
</dbReference>
<dbReference type="Pfam" id="PF04774">
    <property type="entry name" value="HABP4_PAI-RBP1"/>
    <property type="match status" value="1"/>
</dbReference>
<dbReference type="InterPro" id="IPR006861">
    <property type="entry name" value="HABP4_PAIRBP1-bd"/>
</dbReference>
<protein>
    <submittedName>
        <fullName evidence="4">Squamosa promoter-binding-like protein 13A</fullName>
    </submittedName>
</protein>
<dbReference type="AlphaFoldDB" id="A0A699H616"/>
<feature type="compositionally biased region" description="Basic and acidic residues" evidence="2">
    <location>
        <begin position="157"/>
        <end position="167"/>
    </location>
</feature>
<feature type="compositionally biased region" description="Basic and acidic residues" evidence="2">
    <location>
        <begin position="137"/>
        <end position="150"/>
    </location>
</feature>
<evidence type="ECO:0000313" key="4">
    <source>
        <dbReference type="EMBL" id="GEX61399.1"/>
    </source>
</evidence>
<dbReference type="InterPro" id="IPR036893">
    <property type="entry name" value="SBP_sf"/>
</dbReference>
<keyword evidence="1" id="KW-0863">Zinc-finger</keyword>
<dbReference type="SUPFAM" id="SSF103612">
    <property type="entry name" value="SBT domain"/>
    <property type="match status" value="1"/>
</dbReference>
<keyword evidence="1" id="KW-0862">Zinc</keyword>
<dbReference type="GO" id="GO:0008270">
    <property type="term" value="F:zinc ion binding"/>
    <property type="evidence" value="ECO:0007669"/>
    <property type="project" value="UniProtKB-KW"/>
</dbReference>
<reference evidence="4" key="1">
    <citation type="journal article" date="2019" name="Sci. Rep.">
        <title>Draft genome of Tanacetum cinerariifolium, the natural source of mosquito coil.</title>
        <authorList>
            <person name="Yamashiro T."/>
            <person name="Shiraishi A."/>
            <person name="Satake H."/>
            <person name="Nakayama K."/>
        </authorList>
    </citation>
    <scope>NUCLEOTIDE SEQUENCE</scope>
</reference>
<organism evidence="4">
    <name type="scientific">Tanacetum cinerariifolium</name>
    <name type="common">Dalmatian daisy</name>
    <name type="synonym">Chrysanthemum cinerariifolium</name>
    <dbReference type="NCBI Taxonomy" id="118510"/>
    <lineage>
        <taxon>Eukaryota</taxon>
        <taxon>Viridiplantae</taxon>
        <taxon>Streptophyta</taxon>
        <taxon>Embryophyta</taxon>
        <taxon>Tracheophyta</taxon>
        <taxon>Spermatophyta</taxon>
        <taxon>Magnoliopsida</taxon>
        <taxon>eudicotyledons</taxon>
        <taxon>Gunneridae</taxon>
        <taxon>Pentapetalae</taxon>
        <taxon>asterids</taxon>
        <taxon>campanulids</taxon>
        <taxon>Asterales</taxon>
        <taxon>Asteraceae</taxon>
        <taxon>Asteroideae</taxon>
        <taxon>Anthemideae</taxon>
        <taxon>Anthemidinae</taxon>
        <taxon>Tanacetum</taxon>
    </lineage>
</organism>